<evidence type="ECO:0000313" key="3">
    <source>
        <dbReference type="Proteomes" id="UP000267945"/>
    </source>
</evidence>
<evidence type="ECO:0000259" key="1">
    <source>
        <dbReference type="Pfam" id="PF06445"/>
    </source>
</evidence>
<dbReference type="SUPFAM" id="SSF55136">
    <property type="entry name" value="Probable bacterial effector-binding domain"/>
    <property type="match status" value="1"/>
</dbReference>
<name>A0A3Q8SW14_LACHE</name>
<sequence>MAYDFKKEEKQFYRPGKKPELIDIPQMQYLAVQGQGDPNQEGGEYKQDLQLLYSLAYTIKMSKKGSHQIKDYFDFVVPPLEGFWWQDSDEGIDYAHKERFNFISCIRMPEFVTDEVLAWAKKESAIKKGLDFSSVKLITLTEGKCVQIMHHGSYDDEPATIAKMHQFIAKNDLELDFSDQHRHHEIYLLNPQRTKLENLKTIIRLPVKEKKMKND</sequence>
<dbReference type="RefSeq" id="WP_014918399.1">
    <property type="nucleotide sequence ID" value="NZ_CP019581.1"/>
</dbReference>
<dbReference type="PIRSF" id="PIRSF031644">
    <property type="entry name" value="UCP031644"/>
    <property type="match status" value="1"/>
</dbReference>
<organism evidence="2 3">
    <name type="scientific">Lactobacillus helveticus</name>
    <name type="common">Lactobacillus suntoryeus</name>
    <dbReference type="NCBI Taxonomy" id="1587"/>
    <lineage>
        <taxon>Bacteria</taxon>
        <taxon>Bacillati</taxon>
        <taxon>Bacillota</taxon>
        <taxon>Bacilli</taxon>
        <taxon>Lactobacillales</taxon>
        <taxon>Lactobacillaceae</taxon>
        <taxon>Lactobacillus</taxon>
    </lineage>
</organism>
<dbReference type="InterPro" id="IPR008319">
    <property type="entry name" value="GyrI-like_CCH_Lin2189-like"/>
</dbReference>
<reference evidence="2 3" key="1">
    <citation type="submission" date="2017-02" db="EMBL/GenBank/DDBJ databases">
        <title>Complete genome sequence of Lactobacillus helveticus.</title>
        <authorList>
            <person name="Kim J.F."/>
            <person name="Chung Y."/>
            <person name="Kwak M."/>
        </authorList>
    </citation>
    <scope>NUCLEOTIDE SEQUENCE [LARGE SCALE GENOMIC DNA]</scope>
    <source>
        <strain evidence="2 3">LH5</strain>
    </source>
</reference>
<protein>
    <recommendedName>
        <fullName evidence="1">GyrI-like small molecule binding domain-containing protein</fullName>
    </recommendedName>
</protein>
<dbReference type="Proteomes" id="UP000267945">
    <property type="component" value="Chromosome"/>
</dbReference>
<proteinExistence type="predicted"/>
<dbReference type="EMBL" id="CP019581">
    <property type="protein sequence ID" value="AZK92280.1"/>
    <property type="molecule type" value="Genomic_DNA"/>
</dbReference>
<dbReference type="Pfam" id="PF06445">
    <property type="entry name" value="GyrI-like"/>
    <property type="match status" value="1"/>
</dbReference>
<dbReference type="AlphaFoldDB" id="A0A3Q8SW14"/>
<dbReference type="InterPro" id="IPR011256">
    <property type="entry name" value="Reg_factor_effector_dom_sf"/>
</dbReference>
<gene>
    <name evidence="2" type="ORF">LH5_02094</name>
</gene>
<evidence type="ECO:0000313" key="2">
    <source>
        <dbReference type="EMBL" id="AZK92280.1"/>
    </source>
</evidence>
<dbReference type="Gene3D" id="3.20.80.10">
    <property type="entry name" value="Regulatory factor, effector binding domain"/>
    <property type="match status" value="1"/>
</dbReference>
<accession>A0A3Q8SW14</accession>
<dbReference type="InterPro" id="IPR029442">
    <property type="entry name" value="GyrI-like"/>
</dbReference>
<dbReference type="GeneID" id="99756062"/>
<feature type="domain" description="GyrI-like small molecule binding" evidence="1">
    <location>
        <begin position="18"/>
        <end position="208"/>
    </location>
</feature>